<dbReference type="EMBL" id="BSYO01000004">
    <property type="protein sequence ID" value="GMH03536.1"/>
    <property type="molecule type" value="Genomic_DNA"/>
</dbReference>
<name>A0AAD3S375_NEPGR</name>
<comment type="caution">
    <text evidence="2">The sequence shown here is derived from an EMBL/GenBank/DDBJ whole genome shotgun (WGS) entry which is preliminary data.</text>
</comment>
<reference evidence="2" key="1">
    <citation type="submission" date="2023-05" db="EMBL/GenBank/DDBJ databases">
        <title>Nepenthes gracilis genome sequencing.</title>
        <authorList>
            <person name="Fukushima K."/>
        </authorList>
    </citation>
    <scope>NUCLEOTIDE SEQUENCE</scope>
    <source>
        <strain evidence="2">SING2019-196</strain>
    </source>
</reference>
<feature type="compositionally biased region" description="Polar residues" evidence="1">
    <location>
        <begin position="1"/>
        <end position="39"/>
    </location>
</feature>
<keyword evidence="3" id="KW-1185">Reference proteome</keyword>
<evidence type="ECO:0000313" key="3">
    <source>
        <dbReference type="Proteomes" id="UP001279734"/>
    </source>
</evidence>
<organism evidence="2 3">
    <name type="scientific">Nepenthes gracilis</name>
    <name type="common">Slender pitcher plant</name>
    <dbReference type="NCBI Taxonomy" id="150966"/>
    <lineage>
        <taxon>Eukaryota</taxon>
        <taxon>Viridiplantae</taxon>
        <taxon>Streptophyta</taxon>
        <taxon>Embryophyta</taxon>
        <taxon>Tracheophyta</taxon>
        <taxon>Spermatophyta</taxon>
        <taxon>Magnoliopsida</taxon>
        <taxon>eudicotyledons</taxon>
        <taxon>Gunneridae</taxon>
        <taxon>Pentapetalae</taxon>
        <taxon>Caryophyllales</taxon>
        <taxon>Nepenthaceae</taxon>
        <taxon>Nepenthes</taxon>
    </lineage>
</organism>
<accession>A0AAD3S375</accession>
<gene>
    <name evidence="2" type="ORF">Nepgr_005375</name>
</gene>
<proteinExistence type="predicted"/>
<feature type="region of interest" description="Disordered" evidence="1">
    <location>
        <begin position="1"/>
        <end position="47"/>
    </location>
</feature>
<evidence type="ECO:0000313" key="2">
    <source>
        <dbReference type="EMBL" id="GMH03536.1"/>
    </source>
</evidence>
<protein>
    <submittedName>
        <fullName evidence="2">Uncharacterized protein</fullName>
    </submittedName>
</protein>
<evidence type="ECO:0000256" key="1">
    <source>
        <dbReference type="SAM" id="MobiDB-lite"/>
    </source>
</evidence>
<dbReference type="Proteomes" id="UP001279734">
    <property type="component" value="Unassembled WGS sequence"/>
</dbReference>
<dbReference type="AlphaFoldDB" id="A0AAD3S375"/>
<sequence>MTEPTSFSATQSTQNNQPAIHSPDNNLKPNTGRTASSKYPHSAAHQLKAPQPITTLQSAIQHLAIYSVICSTAHFNSVLKVLLLQQYNHQRNFELLSPITVGWSFRLATASNSQQKDKQPHS</sequence>